<gene>
    <name evidence="1" type="ORF">GCM10007391_26610</name>
</gene>
<dbReference type="Pfam" id="PF07237">
    <property type="entry name" value="DUF1428"/>
    <property type="match status" value="1"/>
</dbReference>
<dbReference type="EMBL" id="BMXP01000007">
    <property type="protein sequence ID" value="GGW90972.1"/>
    <property type="molecule type" value="Genomic_DNA"/>
</dbReference>
<dbReference type="Gene3D" id="3.30.70.100">
    <property type="match status" value="1"/>
</dbReference>
<reference evidence="1" key="1">
    <citation type="journal article" date="2014" name="Int. J. Syst. Evol. Microbiol.">
        <title>Complete genome sequence of Corynebacterium casei LMG S-19264T (=DSM 44701T), isolated from a smear-ripened cheese.</title>
        <authorList>
            <consortium name="US DOE Joint Genome Institute (JGI-PGF)"/>
            <person name="Walter F."/>
            <person name="Albersmeier A."/>
            <person name="Kalinowski J."/>
            <person name="Ruckert C."/>
        </authorList>
    </citation>
    <scope>NUCLEOTIDE SEQUENCE</scope>
    <source>
        <strain evidence="1">KCTC 22164</strain>
    </source>
</reference>
<dbReference type="AlphaFoldDB" id="A0A918JN71"/>
<comment type="caution">
    <text evidence="1">The sequence shown here is derived from an EMBL/GenBank/DDBJ whole genome shotgun (WGS) entry which is preliminary data.</text>
</comment>
<dbReference type="RefSeq" id="WP_189407227.1">
    <property type="nucleotide sequence ID" value="NZ_BMXP01000007.1"/>
</dbReference>
<keyword evidence="2" id="KW-1185">Reference proteome</keyword>
<dbReference type="Proteomes" id="UP000631300">
    <property type="component" value="Unassembled WGS sequence"/>
</dbReference>
<dbReference type="PIRSF" id="PIRSF007028">
    <property type="entry name" value="UCP007028"/>
    <property type="match status" value="1"/>
</dbReference>
<organism evidence="1 2">
    <name type="scientific">Alteromonas halophila</name>
    <dbReference type="NCBI Taxonomy" id="516698"/>
    <lineage>
        <taxon>Bacteria</taxon>
        <taxon>Pseudomonadati</taxon>
        <taxon>Pseudomonadota</taxon>
        <taxon>Gammaproteobacteria</taxon>
        <taxon>Alteromonadales</taxon>
        <taxon>Alteromonadaceae</taxon>
        <taxon>Alteromonas/Salinimonas group</taxon>
        <taxon>Alteromonas</taxon>
    </lineage>
</organism>
<dbReference type="SUPFAM" id="SSF54909">
    <property type="entry name" value="Dimeric alpha+beta barrel"/>
    <property type="match status" value="1"/>
</dbReference>
<evidence type="ECO:0000313" key="1">
    <source>
        <dbReference type="EMBL" id="GGW90972.1"/>
    </source>
</evidence>
<evidence type="ECO:0008006" key="3">
    <source>
        <dbReference type="Google" id="ProtNLM"/>
    </source>
</evidence>
<sequence length="115" mass="12971">MDYIDASVVAVPTDNKDKYIEHAKAAAAIFKQYGALRVVESWGDDVPEGKVTSLPMAVKCEQNETVVFSLIVWPSKAMRDKGWENVMKDERLNDFCMPFDGSRMIFGGFQMIVDE</sequence>
<accession>A0A918JN71</accession>
<proteinExistence type="predicted"/>
<name>A0A918JN71_9ALTE</name>
<evidence type="ECO:0000313" key="2">
    <source>
        <dbReference type="Proteomes" id="UP000631300"/>
    </source>
</evidence>
<dbReference type="InterPro" id="IPR009874">
    <property type="entry name" value="DUF1428"/>
</dbReference>
<reference evidence="1" key="2">
    <citation type="submission" date="2020-09" db="EMBL/GenBank/DDBJ databases">
        <authorList>
            <person name="Sun Q."/>
            <person name="Kim S."/>
        </authorList>
    </citation>
    <scope>NUCLEOTIDE SEQUENCE</scope>
    <source>
        <strain evidence="1">KCTC 22164</strain>
    </source>
</reference>
<protein>
    <recommendedName>
        <fullName evidence="3">DUF1428 domain-containing protein</fullName>
    </recommendedName>
</protein>
<dbReference type="InterPro" id="IPR011008">
    <property type="entry name" value="Dimeric_a/b-barrel"/>
</dbReference>